<keyword evidence="1" id="KW-0472">Membrane</keyword>
<name>A0A974BXX8_XENLA</name>
<accession>A0A974BXX8</accession>
<evidence type="ECO:0000256" key="1">
    <source>
        <dbReference type="SAM" id="Phobius"/>
    </source>
</evidence>
<protein>
    <submittedName>
        <fullName evidence="2">Uncharacterized protein</fullName>
    </submittedName>
</protein>
<feature type="transmembrane region" description="Helical" evidence="1">
    <location>
        <begin position="12"/>
        <end position="31"/>
    </location>
</feature>
<reference evidence="3" key="1">
    <citation type="journal article" date="2016" name="Nature">
        <title>Genome evolution in the allotetraploid frog Xenopus laevis.</title>
        <authorList>
            <person name="Session A.M."/>
            <person name="Uno Y."/>
            <person name="Kwon T."/>
            <person name="Chapman J.A."/>
            <person name="Toyoda A."/>
            <person name="Takahashi S."/>
            <person name="Fukui A."/>
            <person name="Hikosaka A."/>
            <person name="Suzuki A."/>
            <person name="Kondo M."/>
            <person name="van Heeringen S.J."/>
            <person name="Quigley I."/>
            <person name="Heinz S."/>
            <person name="Ogino H."/>
            <person name="Ochi H."/>
            <person name="Hellsten U."/>
            <person name="Lyons J.B."/>
            <person name="Simakov O."/>
            <person name="Putnam N."/>
            <person name="Stites J."/>
            <person name="Kuroki Y."/>
            <person name="Tanaka T."/>
            <person name="Michiue T."/>
            <person name="Watanabe M."/>
            <person name="Bogdanovic O."/>
            <person name="Lister R."/>
            <person name="Georgiou G."/>
            <person name="Paranjpe S.S."/>
            <person name="van Kruijsbergen I."/>
            <person name="Shu S."/>
            <person name="Carlson J."/>
            <person name="Kinoshita T."/>
            <person name="Ohta Y."/>
            <person name="Mawaribuchi S."/>
            <person name="Jenkins J."/>
            <person name="Grimwood J."/>
            <person name="Schmutz J."/>
            <person name="Mitros T."/>
            <person name="Mozaffari S.V."/>
            <person name="Suzuki Y."/>
            <person name="Haramoto Y."/>
            <person name="Yamamoto T.S."/>
            <person name="Takagi C."/>
            <person name="Heald R."/>
            <person name="Miller K."/>
            <person name="Haudenschild C."/>
            <person name="Kitzman J."/>
            <person name="Nakayama T."/>
            <person name="Izutsu Y."/>
            <person name="Robert J."/>
            <person name="Fortriede J."/>
            <person name="Burns K."/>
            <person name="Lotay V."/>
            <person name="Karimi K."/>
            <person name="Yasuoka Y."/>
            <person name="Dichmann D.S."/>
            <person name="Flajnik M.F."/>
            <person name="Houston D.W."/>
            <person name="Shendure J."/>
            <person name="DuPasquier L."/>
            <person name="Vize P.D."/>
            <person name="Zorn A.M."/>
            <person name="Ito M."/>
            <person name="Marcotte E.M."/>
            <person name="Wallingford J.B."/>
            <person name="Ito Y."/>
            <person name="Asashima M."/>
            <person name="Ueno N."/>
            <person name="Matsuda Y."/>
            <person name="Veenstra G.J."/>
            <person name="Fujiyama A."/>
            <person name="Harland R.M."/>
            <person name="Taira M."/>
            <person name="Rokhsar D.S."/>
        </authorList>
    </citation>
    <scope>NUCLEOTIDE SEQUENCE [LARGE SCALE GENOMIC DNA]</scope>
    <source>
        <strain evidence="3">J</strain>
    </source>
</reference>
<evidence type="ECO:0000313" key="2">
    <source>
        <dbReference type="EMBL" id="OCT62858.1"/>
    </source>
</evidence>
<evidence type="ECO:0000313" key="3">
    <source>
        <dbReference type="Proteomes" id="UP000694892"/>
    </source>
</evidence>
<dbReference type="Proteomes" id="UP000694892">
    <property type="component" value="Chromosome 9_10L"/>
</dbReference>
<organism evidence="2 3">
    <name type="scientific">Xenopus laevis</name>
    <name type="common">African clawed frog</name>
    <dbReference type="NCBI Taxonomy" id="8355"/>
    <lineage>
        <taxon>Eukaryota</taxon>
        <taxon>Metazoa</taxon>
        <taxon>Chordata</taxon>
        <taxon>Craniata</taxon>
        <taxon>Vertebrata</taxon>
        <taxon>Euteleostomi</taxon>
        <taxon>Amphibia</taxon>
        <taxon>Batrachia</taxon>
        <taxon>Anura</taxon>
        <taxon>Pipoidea</taxon>
        <taxon>Pipidae</taxon>
        <taxon>Xenopodinae</taxon>
        <taxon>Xenopus</taxon>
        <taxon>Xenopus</taxon>
    </lineage>
</organism>
<dbReference type="AlphaFoldDB" id="A0A974BXX8"/>
<dbReference type="EMBL" id="CM004482">
    <property type="protein sequence ID" value="OCT62858.1"/>
    <property type="molecule type" value="Genomic_DNA"/>
</dbReference>
<gene>
    <name evidence="2" type="ORF">XELAEV_18043949mg</name>
</gene>
<keyword evidence="1" id="KW-0812">Transmembrane</keyword>
<proteinExistence type="predicted"/>
<sequence>MCLQLLSCYKCCTLSLQVALFGTSMTYIYIFSSDLLANRMPSVYRCKKLLTNLEKNGRMVNGKKANA</sequence>
<keyword evidence="1" id="KW-1133">Transmembrane helix</keyword>